<dbReference type="AlphaFoldDB" id="A0ABD1F4V4"/>
<accession>A0ABD1F4V4</accession>
<dbReference type="EMBL" id="JBDJPC010000002">
    <property type="protein sequence ID" value="KAL1512605.1"/>
    <property type="molecule type" value="Genomic_DNA"/>
</dbReference>
<comment type="caution">
    <text evidence="2">The sequence shown here is derived from an EMBL/GenBank/DDBJ whole genome shotgun (WGS) entry which is preliminary data.</text>
</comment>
<name>A0ABD1F4V4_HYPHA</name>
<evidence type="ECO:0000256" key="1">
    <source>
        <dbReference type="SAM" id="MobiDB-lite"/>
    </source>
</evidence>
<evidence type="ECO:0000313" key="2">
    <source>
        <dbReference type="EMBL" id="KAL1512605.1"/>
    </source>
</evidence>
<dbReference type="Proteomes" id="UP001566132">
    <property type="component" value="Unassembled WGS sequence"/>
</dbReference>
<gene>
    <name evidence="2" type="ORF">ABEB36_002168</name>
</gene>
<feature type="region of interest" description="Disordered" evidence="1">
    <location>
        <begin position="1"/>
        <end position="27"/>
    </location>
</feature>
<keyword evidence="3" id="KW-1185">Reference proteome</keyword>
<protein>
    <submittedName>
        <fullName evidence="2">Uncharacterized protein</fullName>
    </submittedName>
</protein>
<reference evidence="2 3" key="1">
    <citation type="submission" date="2024-05" db="EMBL/GenBank/DDBJ databases">
        <title>Genetic variation in Jamaican populations of the coffee berry borer (Hypothenemus hampei).</title>
        <authorList>
            <person name="Errbii M."/>
            <person name="Myrie A."/>
        </authorList>
    </citation>
    <scope>NUCLEOTIDE SEQUENCE [LARGE SCALE GENOMIC DNA]</scope>
    <source>
        <strain evidence="2">JA-Hopewell-2020-01-JO</strain>
        <tissue evidence="2">Whole body</tissue>
    </source>
</reference>
<proteinExistence type="predicted"/>
<organism evidence="2 3">
    <name type="scientific">Hypothenemus hampei</name>
    <name type="common">Coffee berry borer</name>
    <dbReference type="NCBI Taxonomy" id="57062"/>
    <lineage>
        <taxon>Eukaryota</taxon>
        <taxon>Metazoa</taxon>
        <taxon>Ecdysozoa</taxon>
        <taxon>Arthropoda</taxon>
        <taxon>Hexapoda</taxon>
        <taxon>Insecta</taxon>
        <taxon>Pterygota</taxon>
        <taxon>Neoptera</taxon>
        <taxon>Endopterygota</taxon>
        <taxon>Coleoptera</taxon>
        <taxon>Polyphaga</taxon>
        <taxon>Cucujiformia</taxon>
        <taxon>Curculionidae</taxon>
        <taxon>Scolytinae</taxon>
        <taxon>Hypothenemus</taxon>
    </lineage>
</organism>
<evidence type="ECO:0000313" key="3">
    <source>
        <dbReference type="Proteomes" id="UP001566132"/>
    </source>
</evidence>
<sequence>MLGGVAGRHMSRRRGSSPAVKWDDGPVPVSRYARRRRAAVTTSDHKSCALIQTRLKLGDIMLAAAQEAAVLQAAQGATSGKHQQHFAGAGFLGGALGSSSADAMGGQQAPHPGGSSSLFLLSEENIIRKYTSNKRTHDKL</sequence>